<dbReference type="Proteomes" id="UP000734854">
    <property type="component" value="Unassembled WGS sequence"/>
</dbReference>
<comment type="caution">
    <text evidence="8">The sequence shown here is derived from an EMBL/GenBank/DDBJ whole genome shotgun (WGS) entry which is preliminary data.</text>
</comment>
<accession>A0A8J5EBW6</accession>
<proteinExistence type="predicted"/>
<reference evidence="8 9" key="1">
    <citation type="submission" date="2020-08" db="EMBL/GenBank/DDBJ databases">
        <title>Plant Genome Project.</title>
        <authorList>
            <person name="Zhang R.-G."/>
        </authorList>
    </citation>
    <scope>NUCLEOTIDE SEQUENCE [LARGE SCALE GENOMIC DNA]</scope>
    <source>
        <tissue evidence="8">Rhizome</tissue>
    </source>
</reference>
<dbReference type="InterPro" id="IPR036116">
    <property type="entry name" value="FN3_sf"/>
</dbReference>
<keyword evidence="4" id="KW-0862">Zinc</keyword>
<dbReference type="PANTHER" id="PTHR46286:SF2">
    <property type="entry name" value="VIN3-LIKE PROTEIN 2"/>
    <property type="match status" value="1"/>
</dbReference>
<dbReference type="InterPro" id="IPR058585">
    <property type="entry name" value="Fn3_VIN3"/>
</dbReference>
<dbReference type="GO" id="GO:0008270">
    <property type="term" value="F:zinc ion binding"/>
    <property type="evidence" value="ECO:0007669"/>
    <property type="project" value="UniProtKB-KW"/>
</dbReference>
<keyword evidence="3" id="KW-0863">Zinc-finger</keyword>
<dbReference type="InterPro" id="IPR003961">
    <property type="entry name" value="FN3_dom"/>
</dbReference>
<evidence type="ECO:0000259" key="7">
    <source>
        <dbReference type="PROSITE" id="PS50853"/>
    </source>
</evidence>
<dbReference type="GO" id="GO:0005634">
    <property type="term" value="C:nucleus"/>
    <property type="evidence" value="ECO:0007669"/>
    <property type="project" value="UniProtKB-SubCell"/>
</dbReference>
<organism evidence="8 9">
    <name type="scientific">Zingiber officinale</name>
    <name type="common">Ginger</name>
    <name type="synonym">Amomum zingiber</name>
    <dbReference type="NCBI Taxonomy" id="94328"/>
    <lineage>
        <taxon>Eukaryota</taxon>
        <taxon>Viridiplantae</taxon>
        <taxon>Streptophyta</taxon>
        <taxon>Embryophyta</taxon>
        <taxon>Tracheophyta</taxon>
        <taxon>Spermatophyta</taxon>
        <taxon>Magnoliopsida</taxon>
        <taxon>Liliopsida</taxon>
        <taxon>Zingiberales</taxon>
        <taxon>Zingiberaceae</taxon>
        <taxon>Zingiber</taxon>
    </lineage>
</organism>
<dbReference type="PROSITE" id="PS50853">
    <property type="entry name" value="FN3"/>
    <property type="match status" value="1"/>
</dbReference>
<feature type="compositionally biased region" description="Basic and acidic residues" evidence="6">
    <location>
        <begin position="902"/>
        <end position="916"/>
    </location>
</feature>
<evidence type="ECO:0000313" key="9">
    <source>
        <dbReference type="Proteomes" id="UP000734854"/>
    </source>
</evidence>
<dbReference type="GO" id="GO:0010048">
    <property type="term" value="P:vernalization response"/>
    <property type="evidence" value="ECO:0007669"/>
    <property type="project" value="InterPro"/>
</dbReference>
<feature type="compositionally biased region" description="Polar residues" evidence="6">
    <location>
        <begin position="549"/>
        <end position="567"/>
    </location>
</feature>
<evidence type="ECO:0000313" key="8">
    <source>
        <dbReference type="EMBL" id="KAG6470942.1"/>
    </source>
</evidence>
<feature type="region of interest" description="Disordered" evidence="6">
    <location>
        <begin position="708"/>
        <end position="731"/>
    </location>
</feature>
<dbReference type="CDD" id="cd15521">
    <property type="entry name" value="PHD_VIN3_plant"/>
    <property type="match status" value="1"/>
</dbReference>
<feature type="region of interest" description="Disordered" evidence="6">
    <location>
        <begin position="185"/>
        <end position="208"/>
    </location>
</feature>
<evidence type="ECO:0000256" key="5">
    <source>
        <dbReference type="ARBA" id="ARBA00023242"/>
    </source>
</evidence>
<comment type="subcellular location">
    <subcellularLocation>
        <location evidence="1">Nucleus</location>
    </subcellularLocation>
</comment>
<evidence type="ECO:0000256" key="3">
    <source>
        <dbReference type="ARBA" id="ARBA00022771"/>
    </source>
</evidence>
<dbReference type="InterPro" id="IPR056990">
    <property type="entry name" value="VIN3-like_C"/>
</dbReference>
<dbReference type="EMBL" id="JACMSC010000021">
    <property type="protein sequence ID" value="KAG6470942.1"/>
    <property type="molecule type" value="Genomic_DNA"/>
</dbReference>
<dbReference type="AlphaFoldDB" id="A0A8J5EBW6"/>
<dbReference type="InterPro" id="IPR032881">
    <property type="entry name" value="Oberon-like_PHD"/>
</dbReference>
<evidence type="ECO:0000256" key="2">
    <source>
        <dbReference type="ARBA" id="ARBA00022723"/>
    </source>
</evidence>
<feature type="region of interest" description="Disordered" evidence="6">
    <location>
        <begin position="545"/>
        <end position="582"/>
    </location>
</feature>
<evidence type="ECO:0000256" key="1">
    <source>
        <dbReference type="ARBA" id="ARBA00004123"/>
    </source>
</evidence>
<gene>
    <name evidence="8" type="ORF">ZIOFF_072030</name>
</gene>
<protein>
    <recommendedName>
        <fullName evidence="7">Fibronectin type-III domain-containing protein</fullName>
    </recommendedName>
</protein>
<evidence type="ECO:0000256" key="4">
    <source>
        <dbReference type="ARBA" id="ARBA00022833"/>
    </source>
</evidence>
<dbReference type="Pfam" id="PF07227">
    <property type="entry name" value="PHD_Oberon"/>
    <property type="match status" value="1"/>
</dbReference>
<feature type="domain" description="Fibronectin type-III" evidence="7">
    <location>
        <begin position="438"/>
        <end position="539"/>
    </location>
</feature>
<keyword evidence="2" id="KW-0479">Metal-binding</keyword>
<dbReference type="SUPFAM" id="SSF49265">
    <property type="entry name" value="Fibronectin type III"/>
    <property type="match status" value="1"/>
</dbReference>
<sequence length="927" mass="103026">MPWRSQRAHAPASRFRGDVKIGAWRGRSRRQTTIGSVGRGFPSRGLLSSPFRLASACSSQWRRKGPPHAKGEDDGELRSRLHGSAFLRQKNLIPDSFSPIRIRFHRRFVLDPSKCRKLSIDEKRELVHELSKWPASAPEKLQTWSRRDLLEILCAEIGKERKYTGLTKQKMIEYLFKIVSEKKAGEATKSTPNPASPLPQPLQKRQRKNDHPLRLCVVTNGGNEGISNSRYCQNLACRATMNLEDAFCKRCSCCICHKYDDNKDPSLWLCCSSETFSQGNSCGLSCHLECALKNERAGIMNSGSSPSLDGSYYCTHCGKVNDLLESWKKQLMIAKDARRVDVLCYRISLCHKILCSTRKYQSLHGIVDSAMKKLEAEVGPIDGLQSMARGIVNRLSVGTEVQGMCAFAINSLDSLCSATVCNRSQVEGKFLAEASLTSSSFINFETSSPTSVTLALKFEDSATLSQEMAGCSLWHRRAEMKEYPKEPTLTVLMPLRSFLVTELTPGTHYMFKVVAFSNLSELGTWELGITTDAISTDDPVSFAPMINVPKSNCQSPKTNSSSISNPSEGDESHNNGTTFTDLNKSPESCFHYFEKTEIHDSEKLSGHVDRDIINQNTEFDSIARRLQDVEPEETPGHSGSALEDEMNSTVQTEFHKDSINSVENIQVSELPKLDNTSNVLNANEMAIVPFERPDQTLPVTPIRLENSKEVSGRGSKLKPTGNILLNSSVNPETVPTKRGREKFVEICTKDGTLEGSYEYCVKVVRWLECDGYIQTNFRVKFLTWFSLRATPQERRVVTVYVNTLIDDPASLAGQLVDTFSETISCVKKPPQYTGGMKRRCARAALVACLILFVVAGSCRGRKHSGRHHAGRRLPLPAHGLASADVATILRHDLGGGGYRTPAAEKSESLVDDDKRLVPTGSNPLHNR</sequence>
<keyword evidence="5" id="KW-0539">Nucleus</keyword>
<name>A0A8J5EBW6_ZINOF</name>
<dbReference type="Pfam" id="PF23380">
    <property type="entry name" value="VIN3_C"/>
    <property type="match status" value="1"/>
</dbReference>
<keyword evidence="9" id="KW-1185">Reference proteome</keyword>
<evidence type="ECO:0000256" key="6">
    <source>
        <dbReference type="SAM" id="MobiDB-lite"/>
    </source>
</evidence>
<dbReference type="Pfam" id="PF23376">
    <property type="entry name" value="Fn3_VIN3"/>
    <property type="match status" value="1"/>
</dbReference>
<dbReference type="PANTHER" id="PTHR46286">
    <property type="entry name" value="VIN3-LIKE PROTEIN 2-RELATED"/>
    <property type="match status" value="1"/>
</dbReference>
<feature type="region of interest" description="Disordered" evidence="6">
    <location>
        <begin position="898"/>
        <end position="927"/>
    </location>
</feature>
<dbReference type="InterPro" id="IPR044514">
    <property type="entry name" value="VIN3-like"/>
</dbReference>
<dbReference type="GO" id="GO:0040029">
    <property type="term" value="P:epigenetic regulation of gene expression"/>
    <property type="evidence" value="ECO:0007669"/>
    <property type="project" value="InterPro"/>
</dbReference>